<reference evidence="4 5" key="1">
    <citation type="submission" date="2020-07" db="EMBL/GenBank/DDBJ databases">
        <authorList>
            <person name="Feng X."/>
        </authorList>
    </citation>
    <scope>NUCLEOTIDE SEQUENCE [LARGE SCALE GENOMIC DNA]</scope>
    <source>
        <strain evidence="4 5">JCM31066</strain>
    </source>
</reference>
<gene>
    <name evidence="4" type="ORF">H5P28_11665</name>
</gene>
<sequence>MNESDSTHPLHIVGLSVQNVLGVKAVDIRPEGQAVVLTGDNEQGKSSLINSIYIALTGKMPERVIRDGSSKARISLDIGEFIVERTITQKNASLKVMSADQKSTFSSPQKMLDGLLASLTLDPLDFAGLKPKEQREMLLQAAGINLSAWEAEYMAAYEARKLANRDEATAKSAYDNTPKPEGDDIPAEEVSLSDVIDERDHLMDMREAAEAHAEAINEKRNNLRTLAEQIEELEVALERKKTHLEAYKKQLENLESTKIQNPTDEDLEAARAKVNQVESINRAVRARQASRAASQAWTKAKTTAEEADSAVKAVQQKKIDLLAAADFGVPGLSVDDEGVVYEGIPYSQLSTARQIEVAMLIAMRLNPKLRIIIIREGALIGSKIKQSIFKLAQDNGYQVWMEQFQEQAGPVGLHIEAGEVVAIDGKAVS</sequence>
<dbReference type="SUPFAM" id="SSF52540">
    <property type="entry name" value="P-loop containing nucleoside triphosphate hydrolases"/>
    <property type="match status" value="1"/>
</dbReference>
<comment type="caution">
    <text evidence="4">The sequence shown here is derived from an EMBL/GenBank/DDBJ whole genome shotgun (WGS) entry which is preliminary data.</text>
</comment>
<evidence type="ECO:0000313" key="4">
    <source>
        <dbReference type="EMBL" id="MBC2594915.1"/>
    </source>
</evidence>
<evidence type="ECO:0000256" key="2">
    <source>
        <dbReference type="SAM" id="MobiDB-lite"/>
    </source>
</evidence>
<keyword evidence="1" id="KW-0175">Coiled coil</keyword>
<dbReference type="InterPro" id="IPR038729">
    <property type="entry name" value="Rad50/SbcC_AAA"/>
</dbReference>
<dbReference type="Pfam" id="PF13476">
    <property type="entry name" value="AAA_23"/>
    <property type="match status" value="1"/>
</dbReference>
<keyword evidence="5" id="KW-1185">Reference proteome</keyword>
<organism evidence="4 5">
    <name type="scientific">Ruficoccus amylovorans</name>
    <dbReference type="NCBI Taxonomy" id="1804625"/>
    <lineage>
        <taxon>Bacteria</taxon>
        <taxon>Pseudomonadati</taxon>
        <taxon>Verrucomicrobiota</taxon>
        <taxon>Opitutia</taxon>
        <taxon>Puniceicoccales</taxon>
        <taxon>Cerasicoccaceae</taxon>
        <taxon>Ruficoccus</taxon>
    </lineage>
</organism>
<dbReference type="AlphaFoldDB" id="A0A842HEB1"/>
<evidence type="ECO:0000256" key="1">
    <source>
        <dbReference type="SAM" id="Coils"/>
    </source>
</evidence>
<dbReference type="RefSeq" id="WP_185675881.1">
    <property type="nucleotide sequence ID" value="NZ_JACHVB010000035.1"/>
</dbReference>
<protein>
    <submittedName>
        <fullName evidence="4">AAA family ATPase</fullName>
    </submittedName>
</protein>
<dbReference type="GO" id="GO:0006302">
    <property type="term" value="P:double-strand break repair"/>
    <property type="evidence" value="ECO:0007669"/>
    <property type="project" value="InterPro"/>
</dbReference>
<accession>A0A842HEB1</accession>
<evidence type="ECO:0000313" key="5">
    <source>
        <dbReference type="Proteomes" id="UP000546464"/>
    </source>
</evidence>
<dbReference type="Proteomes" id="UP000546464">
    <property type="component" value="Unassembled WGS sequence"/>
</dbReference>
<feature type="region of interest" description="Disordered" evidence="2">
    <location>
        <begin position="166"/>
        <end position="186"/>
    </location>
</feature>
<dbReference type="Gene3D" id="3.40.50.300">
    <property type="entry name" value="P-loop containing nucleotide triphosphate hydrolases"/>
    <property type="match status" value="1"/>
</dbReference>
<dbReference type="InterPro" id="IPR027417">
    <property type="entry name" value="P-loop_NTPase"/>
</dbReference>
<dbReference type="EMBL" id="JACHVB010000035">
    <property type="protein sequence ID" value="MBC2594915.1"/>
    <property type="molecule type" value="Genomic_DNA"/>
</dbReference>
<feature type="coiled-coil region" evidence="1">
    <location>
        <begin position="202"/>
        <end position="287"/>
    </location>
</feature>
<name>A0A842HEB1_9BACT</name>
<evidence type="ECO:0000259" key="3">
    <source>
        <dbReference type="Pfam" id="PF13476"/>
    </source>
</evidence>
<dbReference type="GO" id="GO:0016887">
    <property type="term" value="F:ATP hydrolysis activity"/>
    <property type="evidence" value="ECO:0007669"/>
    <property type="project" value="InterPro"/>
</dbReference>
<proteinExistence type="predicted"/>
<feature type="domain" description="Rad50/SbcC-type AAA" evidence="3">
    <location>
        <begin position="15"/>
        <end position="258"/>
    </location>
</feature>